<evidence type="ECO:0000313" key="1">
    <source>
        <dbReference type="EMBL" id="GME38028.1"/>
    </source>
</evidence>
<dbReference type="Proteomes" id="UP001165186">
    <property type="component" value="Unassembled WGS sequence"/>
</dbReference>
<protein>
    <submittedName>
        <fullName evidence="1">Uncharacterized protein</fullName>
    </submittedName>
</protein>
<comment type="caution">
    <text evidence="1">The sequence shown here is derived from an EMBL/GenBank/DDBJ whole genome shotgun (WGS) entry which is preliminary data.</text>
</comment>
<gene>
    <name evidence="1" type="primary">g11604</name>
    <name evidence="1" type="ORF">NpPPO83_00011604</name>
</gene>
<organism evidence="1 2">
    <name type="scientific">Neofusicoccum parvum</name>
    <dbReference type="NCBI Taxonomy" id="310453"/>
    <lineage>
        <taxon>Eukaryota</taxon>
        <taxon>Fungi</taxon>
        <taxon>Dikarya</taxon>
        <taxon>Ascomycota</taxon>
        <taxon>Pezizomycotina</taxon>
        <taxon>Dothideomycetes</taxon>
        <taxon>Dothideomycetes incertae sedis</taxon>
        <taxon>Botryosphaeriales</taxon>
        <taxon>Botryosphaeriaceae</taxon>
        <taxon>Neofusicoccum</taxon>
    </lineage>
</organism>
<sequence>MKTSRHPPNSGFPRHLRDTRLFRKILKSQHAAAYDISASSKNPQQHGAPTYCTGRDSLNWMGPVQLQKKAEEQIITEIEITPPPPYYEDPEPRPAVREVTRVRPTAHETNHEARSGQSTSSLGTTVLTTLPPLPTTNHQRAATYSPFSSLDDIHLPRSTSTAALLPPPTAPTHLSATSYQPTRPTTPTHHHPPVSHLPTHASPLRSHPVHPPAAKPALPPLTRRAHAPVPALLSPIHEEPPPTPRPRLRSPSPTHSILRRTSSPTRPATKHVRFAADDADEGTARRGRDRIFLLPAVLASLVVVLALAEVLDGVSAAAVRVEYVAAFAVGCGIARGVGPAVVGGVEEVVGRAREEGWV</sequence>
<reference evidence="1" key="1">
    <citation type="submission" date="2024-09" db="EMBL/GenBank/DDBJ databases">
        <title>Draft Genome Sequences of Neofusicoccum parvum.</title>
        <authorList>
            <person name="Ashida A."/>
            <person name="Camagna M."/>
            <person name="Tanaka A."/>
            <person name="Takemoto D."/>
        </authorList>
    </citation>
    <scope>NUCLEOTIDE SEQUENCE</scope>
    <source>
        <strain evidence="1">PPO83</strain>
    </source>
</reference>
<accession>A0ACB5SFC1</accession>
<name>A0ACB5SFC1_9PEZI</name>
<keyword evidence="2" id="KW-1185">Reference proteome</keyword>
<proteinExistence type="predicted"/>
<dbReference type="EMBL" id="BSXG01000081">
    <property type="protein sequence ID" value="GME38028.1"/>
    <property type="molecule type" value="Genomic_DNA"/>
</dbReference>
<evidence type="ECO:0000313" key="2">
    <source>
        <dbReference type="Proteomes" id="UP001165186"/>
    </source>
</evidence>